<dbReference type="OrthoDB" id="692303at2759"/>
<name>A0A368QEL0_SETIT</name>
<dbReference type="InterPro" id="IPR036047">
    <property type="entry name" value="F-box-like_dom_sf"/>
</dbReference>
<reference evidence="2" key="2">
    <citation type="submission" date="2015-07" db="EMBL/GenBank/DDBJ databases">
        <authorList>
            <person name="Noorani M."/>
        </authorList>
    </citation>
    <scope>NUCLEOTIDE SEQUENCE</scope>
    <source>
        <strain evidence="2">Yugu1</strain>
    </source>
</reference>
<dbReference type="EMBL" id="CM003530">
    <property type="protein sequence ID" value="RCV15700.1"/>
    <property type="molecule type" value="Genomic_DNA"/>
</dbReference>
<evidence type="ECO:0000259" key="1">
    <source>
        <dbReference type="Pfam" id="PF24523"/>
    </source>
</evidence>
<dbReference type="PANTHER" id="PTHR35828">
    <property type="entry name" value="OS08G0203800 PROTEIN-RELATED"/>
    <property type="match status" value="1"/>
</dbReference>
<dbReference type="SUPFAM" id="SSF81383">
    <property type="entry name" value="F-box domain"/>
    <property type="match status" value="1"/>
</dbReference>
<gene>
    <name evidence="2" type="ORF">SETIT_3G078300v2</name>
</gene>
<protein>
    <recommendedName>
        <fullName evidence="1">DUF7595 domain-containing protein</fullName>
    </recommendedName>
</protein>
<dbReference type="PANTHER" id="PTHR35828:SF22">
    <property type="entry name" value="OS10G0103633 PROTEIN"/>
    <property type="match status" value="1"/>
</dbReference>
<sequence>MIYRGNKRCHHANAAEHARATAHLLALPADLLLQIAARSDAAAVVRCAATCKLLRREILCPAFIHSVCRPPPDGVGVVPPRLVGFLGGSRAFSLAHPKTPAAKSFAKNHLAPFVCRSAAGLLKEYEVVTTRGGLAVLERREINLRRRSERRSDLCVYDPMTGGRAFFPFPPDIRRNPFIGAVYTYVVVTAADGAIGCPFVLLAADMTSLLDFGSSVRVQTVSPSSDAGGGQWGPRKLVSHRGTGRCLADTFNSAVVLRGVVHWLMYSGDDSVFTNDVVTGAPGTVGLPCGLRRPADTYLLEAKLGATPDGRLTLLVANEMSVSLWVRTAAGSCCWPVWERHALVDTEAPIRSVLNPGGRHGFEIRGEVKLMNFGDQRSGAEFLRVNVANGRSGGCDVLLVLDMETREMRKVRWNGGLLYEVDLASRLSAMKTF</sequence>
<dbReference type="InterPro" id="IPR056016">
    <property type="entry name" value="DUF7595"/>
</dbReference>
<reference evidence="2" key="1">
    <citation type="journal article" date="2012" name="Nat. Biotechnol.">
        <title>Reference genome sequence of the model plant Setaria.</title>
        <authorList>
            <person name="Bennetzen J.L."/>
            <person name="Schmutz J."/>
            <person name="Wang H."/>
            <person name="Percifield R."/>
            <person name="Hawkins J."/>
            <person name="Pontaroli A.C."/>
            <person name="Estep M."/>
            <person name="Feng L."/>
            <person name="Vaughn J.N."/>
            <person name="Grimwood J."/>
            <person name="Jenkins J."/>
            <person name="Barry K."/>
            <person name="Lindquist E."/>
            <person name="Hellsten U."/>
            <person name="Deshpande S."/>
            <person name="Wang X."/>
            <person name="Wu X."/>
            <person name="Mitros T."/>
            <person name="Triplett J."/>
            <person name="Yang X."/>
            <person name="Ye C.Y."/>
            <person name="Mauro-Herrera M."/>
            <person name="Wang L."/>
            <person name="Li P."/>
            <person name="Sharma M."/>
            <person name="Sharma R."/>
            <person name="Ronald P.C."/>
            <person name="Panaud O."/>
            <person name="Kellogg E.A."/>
            <person name="Brutnell T.P."/>
            <person name="Doust A.N."/>
            <person name="Tuskan G.A."/>
            <person name="Rokhsar D."/>
            <person name="Devos K.M."/>
        </authorList>
    </citation>
    <scope>NUCLEOTIDE SEQUENCE [LARGE SCALE GENOMIC DNA]</scope>
    <source>
        <strain evidence="2">Yugu1</strain>
    </source>
</reference>
<proteinExistence type="predicted"/>
<dbReference type="Pfam" id="PF24523">
    <property type="entry name" value="DUF7595"/>
    <property type="match status" value="1"/>
</dbReference>
<feature type="domain" description="DUF7595" evidence="1">
    <location>
        <begin position="98"/>
        <end position="433"/>
    </location>
</feature>
<organism evidence="2">
    <name type="scientific">Setaria italica</name>
    <name type="common">Foxtail millet</name>
    <name type="synonym">Panicum italicum</name>
    <dbReference type="NCBI Taxonomy" id="4555"/>
    <lineage>
        <taxon>Eukaryota</taxon>
        <taxon>Viridiplantae</taxon>
        <taxon>Streptophyta</taxon>
        <taxon>Embryophyta</taxon>
        <taxon>Tracheophyta</taxon>
        <taxon>Spermatophyta</taxon>
        <taxon>Magnoliopsida</taxon>
        <taxon>Liliopsida</taxon>
        <taxon>Poales</taxon>
        <taxon>Poaceae</taxon>
        <taxon>PACMAD clade</taxon>
        <taxon>Panicoideae</taxon>
        <taxon>Panicodae</taxon>
        <taxon>Paniceae</taxon>
        <taxon>Cenchrinae</taxon>
        <taxon>Setaria</taxon>
    </lineage>
</organism>
<dbReference type="AlphaFoldDB" id="A0A368QEL0"/>
<accession>A0A368QEL0</accession>
<evidence type="ECO:0000313" key="2">
    <source>
        <dbReference type="EMBL" id="RCV15700.1"/>
    </source>
</evidence>